<evidence type="ECO:0000259" key="6">
    <source>
        <dbReference type="PROSITE" id="PS01186"/>
    </source>
</evidence>
<dbReference type="PROSITE" id="PS01187">
    <property type="entry name" value="EGF_CA"/>
    <property type="match status" value="1"/>
</dbReference>
<evidence type="ECO:0000256" key="2">
    <source>
        <dbReference type="ARBA" id="ARBA00022729"/>
    </source>
</evidence>
<keyword evidence="3" id="KW-0677">Repeat</keyword>
<dbReference type="InterPro" id="IPR009030">
    <property type="entry name" value="Growth_fac_rcpt_cys_sf"/>
</dbReference>
<dbReference type="PANTHER" id="PTHR24050:SF27">
    <property type="entry name" value="FIBRILLIN-1"/>
    <property type="match status" value="1"/>
</dbReference>
<sequence length="645" mass="71726">MRIVLFLLSFSIASHFRAASLQYRKSSDPGRMEVTRYMGWRRGSAGYREEWIDGCTQAHIDNQTVSDMGIEYMFMYNIGNGTRNLQKVPALYIVTNIEDSPLVDEDSHFCFGSYTFEIDVSNIGYFSHMFSGCCTIELSNDTESISTGNYAYTAKVLDVNNSSPQFISPPIWYILDGCEGQAYHVNPVDSEGDTIRCRWSTSSESRHMAWNSGFQQFVLDEEYCIVTYRPEFDLLGEGSKPVAIQVEDFDANGTLLHSVPLAFVCVVFTPEFNSSRISSKIIDFTPACLKKQTITTIILMMVPGDFYQINSVRQFDTSDLQESQITALGEERVWVWTSGLNITIEWKASYTLGNDTFTDISRNQFSSPHGMTCTAFDSDGEATCSWTPTADQARQGEHPHCAVVYDPYGRASERRCTTLRVYPPCDVGTERVGSACLAVCNSGYQRDDNGDCIKICSNNIGSFTCLCTSGYERIESGVCIDIDECGRGTDTCAPTIENCVNTFGSFHCPCSSGYERDADGDCVNIDECSKGTDTCNDFTEDCEDVPGSFTCACASGYSADATGTCVDDDECAAGTHTCTATTETCVNTLGSFDCPCSSGYERDDDGLCKKRLLLCLHNQERSEKAMLPLFYRYLLCKKFTWRKKK</sequence>
<feature type="chain" id="PRO_5045477433" evidence="5">
    <location>
        <begin position="19"/>
        <end position="645"/>
    </location>
</feature>
<dbReference type="Gene3D" id="2.10.25.10">
    <property type="entry name" value="Laminin"/>
    <property type="match status" value="4"/>
</dbReference>
<dbReference type="CDD" id="cd00054">
    <property type="entry name" value="EGF_CA"/>
    <property type="match status" value="1"/>
</dbReference>
<dbReference type="PROSITE" id="PS01186">
    <property type="entry name" value="EGF_2"/>
    <property type="match status" value="3"/>
</dbReference>
<dbReference type="SMART" id="SM00181">
    <property type="entry name" value="EGF"/>
    <property type="match status" value="4"/>
</dbReference>
<evidence type="ECO:0000256" key="4">
    <source>
        <dbReference type="ARBA" id="ARBA00023157"/>
    </source>
</evidence>
<evidence type="ECO:0000313" key="7">
    <source>
        <dbReference type="EMBL" id="CAG5111138.1"/>
    </source>
</evidence>
<dbReference type="SMART" id="SM00179">
    <property type="entry name" value="EGF_CA"/>
    <property type="match status" value="4"/>
</dbReference>
<dbReference type="InterPro" id="IPR000742">
    <property type="entry name" value="EGF"/>
</dbReference>
<dbReference type="Pfam" id="PF07645">
    <property type="entry name" value="EGF_CA"/>
    <property type="match status" value="4"/>
</dbReference>
<feature type="domain" description="EGF-like" evidence="6">
    <location>
        <begin position="594"/>
        <end position="608"/>
    </location>
</feature>
<feature type="domain" description="EGF-like" evidence="6">
    <location>
        <begin position="551"/>
        <end position="565"/>
    </location>
</feature>
<dbReference type="PANTHER" id="PTHR24050">
    <property type="entry name" value="PA14 DOMAIN-CONTAINING PROTEIN"/>
    <property type="match status" value="1"/>
</dbReference>
<dbReference type="InterPro" id="IPR049883">
    <property type="entry name" value="NOTCH1_EGF-like"/>
</dbReference>
<protein>
    <submittedName>
        <fullName evidence="7">Oidioi.mRNA.OKI2018_I69.chr2.g5472.t1.cds</fullName>
    </submittedName>
</protein>
<dbReference type="EMBL" id="OU015567">
    <property type="protein sequence ID" value="CAG5111138.1"/>
    <property type="molecule type" value="Genomic_DNA"/>
</dbReference>
<dbReference type="PROSITE" id="PS00010">
    <property type="entry name" value="ASX_HYDROXYL"/>
    <property type="match status" value="1"/>
</dbReference>
<dbReference type="Proteomes" id="UP001158576">
    <property type="component" value="Chromosome 2"/>
</dbReference>
<keyword evidence="8" id="KW-1185">Reference proteome</keyword>
<feature type="domain" description="EGF-like" evidence="6">
    <location>
        <begin position="508"/>
        <end position="522"/>
    </location>
</feature>
<accession>A0ABN7T0Y8</accession>
<reference evidence="7 8" key="1">
    <citation type="submission" date="2021-04" db="EMBL/GenBank/DDBJ databases">
        <authorList>
            <person name="Bliznina A."/>
        </authorList>
    </citation>
    <scope>NUCLEOTIDE SEQUENCE [LARGE SCALE GENOMIC DNA]</scope>
</reference>
<feature type="signal peptide" evidence="5">
    <location>
        <begin position="1"/>
        <end position="18"/>
    </location>
</feature>
<keyword evidence="4" id="KW-1015">Disulfide bond</keyword>
<evidence type="ECO:0000256" key="5">
    <source>
        <dbReference type="SAM" id="SignalP"/>
    </source>
</evidence>
<evidence type="ECO:0000313" key="8">
    <source>
        <dbReference type="Proteomes" id="UP001158576"/>
    </source>
</evidence>
<evidence type="ECO:0000256" key="1">
    <source>
        <dbReference type="ARBA" id="ARBA00022536"/>
    </source>
</evidence>
<name>A0ABN7T0Y8_OIKDI</name>
<proteinExistence type="predicted"/>
<dbReference type="InterPro" id="IPR001881">
    <property type="entry name" value="EGF-like_Ca-bd_dom"/>
</dbReference>
<gene>
    <name evidence="7" type="ORF">OKIOD_LOCUS14237</name>
</gene>
<dbReference type="InterPro" id="IPR052235">
    <property type="entry name" value="Nephronectin_domain"/>
</dbReference>
<keyword evidence="2 5" id="KW-0732">Signal</keyword>
<evidence type="ECO:0000256" key="3">
    <source>
        <dbReference type="ARBA" id="ARBA00022737"/>
    </source>
</evidence>
<dbReference type="SUPFAM" id="SSF57184">
    <property type="entry name" value="Growth factor receptor domain"/>
    <property type="match status" value="2"/>
</dbReference>
<dbReference type="InterPro" id="IPR000152">
    <property type="entry name" value="EGF-type_Asp/Asn_hydroxyl_site"/>
</dbReference>
<dbReference type="InterPro" id="IPR018097">
    <property type="entry name" value="EGF_Ca-bd_CS"/>
</dbReference>
<keyword evidence="1" id="KW-0245">EGF-like domain</keyword>
<organism evidence="7 8">
    <name type="scientific">Oikopleura dioica</name>
    <name type="common">Tunicate</name>
    <dbReference type="NCBI Taxonomy" id="34765"/>
    <lineage>
        <taxon>Eukaryota</taxon>
        <taxon>Metazoa</taxon>
        <taxon>Chordata</taxon>
        <taxon>Tunicata</taxon>
        <taxon>Appendicularia</taxon>
        <taxon>Copelata</taxon>
        <taxon>Oikopleuridae</taxon>
        <taxon>Oikopleura</taxon>
    </lineage>
</organism>